<keyword evidence="5" id="KW-0472">Membrane</keyword>
<dbReference type="InterPro" id="IPR011990">
    <property type="entry name" value="TPR-like_helical_dom_sf"/>
</dbReference>
<accession>A0A0J7IXR4</accession>
<dbReference type="PANTHER" id="PTHR43280">
    <property type="entry name" value="ARAC-FAMILY TRANSCRIPTIONAL REGULATOR"/>
    <property type="match status" value="1"/>
</dbReference>
<dbReference type="PATRIC" id="fig|1304281.5.peg.2323"/>
<feature type="domain" description="HTH araC/xylS-type" evidence="6">
    <location>
        <begin position="431"/>
        <end position="539"/>
    </location>
</feature>
<feature type="transmembrane region" description="Helical" evidence="5">
    <location>
        <begin position="357"/>
        <end position="377"/>
    </location>
</feature>
<evidence type="ECO:0000256" key="3">
    <source>
        <dbReference type="ARBA" id="ARBA00023163"/>
    </source>
</evidence>
<dbReference type="InterPro" id="IPR018060">
    <property type="entry name" value="HTH_AraC"/>
</dbReference>
<dbReference type="Pfam" id="PF12833">
    <property type="entry name" value="HTH_18"/>
    <property type="match status" value="1"/>
</dbReference>
<dbReference type="PANTHER" id="PTHR43280:SF2">
    <property type="entry name" value="HTH-TYPE TRANSCRIPTIONAL REGULATOR EXSA"/>
    <property type="match status" value="1"/>
</dbReference>
<reference evidence="7 8" key="1">
    <citation type="journal article" date="2004" name="Int. J. Syst. Evol. Microbiol.">
        <title>Kaistella koreensis gen. nov., sp. nov., a novel member of the Chryseobacterium-Bergeyella-Riemerella branch.</title>
        <authorList>
            <person name="Kim M.K."/>
            <person name="Im W.T."/>
            <person name="Shin Y.K."/>
            <person name="Lim J.H."/>
            <person name="Kim S.H."/>
            <person name="Lee B.C."/>
            <person name="Park M.Y."/>
            <person name="Lee K.Y."/>
            <person name="Lee S.T."/>
        </authorList>
    </citation>
    <scope>NUCLEOTIDE SEQUENCE [LARGE SCALE GENOMIC DNA]</scope>
    <source>
        <strain evidence="7 8">CCUG 49689</strain>
    </source>
</reference>
<dbReference type="SMART" id="SM00342">
    <property type="entry name" value="HTH_ARAC"/>
    <property type="match status" value="1"/>
</dbReference>
<keyword evidence="2" id="KW-0238">DNA-binding</keyword>
<evidence type="ECO:0000313" key="7">
    <source>
        <dbReference type="EMBL" id="KMQ70787.1"/>
    </source>
</evidence>
<keyword evidence="5" id="KW-0812">Transmembrane</keyword>
<feature type="repeat" description="TPR" evidence="4">
    <location>
        <begin position="215"/>
        <end position="248"/>
    </location>
</feature>
<dbReference type="Gene3D" id="1.10.10.60">
    <property type="entry name" value="Homeodomain-like"/>
    <property type="match status" value="2"/>
</dbReference>
<dbReference type="SMART" id="SM00028">
    <property type="entry name" value="TPR"/>
    <property type="match status" value="3"/>
</dbReference>
<organism evidence="7 8">
    <name type="scientific">Chryseobacterium koreense CCUG 49689</name>
    <dbReference type="NCBI Taxonomy" id="1304281"/>
    <lineage>
        <taxon>Bacteria</taxon>
        <taxon>Pseudomonadati</taxon>
        <taxon>Bacteroidota</taxon>
        <taxon>Flavobacteriia</taxon>
        <taxon>Flavobacteriales</taxon>
        <taxon>Weeksellaceae</taxon>
        <taxon>Chryseobacterium group</taxon>
        <taxon>Chryseobacterium</taxon>
    </lineage>
</organism>
<dbReference type="InterPro" id="IPR019734">
    <property type="entry name" value="TPR_rpt"/>
</dbReference>
<keyword evidence="3" id="KW-0804">Transcription</keyword>
<keyword evidence="4" id="KW-0802">TPR repeat</keyword>
<comment type="caution">
    <text evidence="7">The sequence shown here is derived from an EMBL/GenBank/DDBJ whole genome shotgun (WGS) entry which is preliminary data.</text>
</comment>
<dbReference type="EMBL" id="LFNG01000013">
    <property type="protein sequence ID" value="KMQ70787.1"/>
    <property type="molecule type" value="Genomic_DNA"/>
</dbReference>
<evidence type="ECO:0000313" key="8">
    <source>
        <dbReference type="Proteomes" id="UP000035900"/>
    </source>
</evidence>
<dbReference type="SUPFAM" id="SSF48452">
    <property type="entry name" value="TPR-like"/>
    <property type="match status" value="2"/>
</dbReference>
<dbReference type="Proteomes" id="UP000035900">
    <property type="component" value="Unassembled WGS sequence"/>
</dbReference>
<dbReference type="GO" id="GO:0043565">
    <property type="term" value="F:sequence-specific DNA binding"/>
    <property type="evidence" value="ECO:0007669"/>
    <property type="project" value="InterPro"/>
</dbReference>
<dbReference type="STRING" id="1304281.ACM44_10790"/>
<evidence type="ECO:0000256" key="2">
    <source>
        <dbReference type="ARBA" id="ARBA00023125"/>
    </source>
</evidence>
<dbReference type="PROSITE" id="PS50005">
    <property type="entry name" value="TPR"/>
    <property type="match status" value="1"/>
</dbReference>
<dbReference type="InterPro" id="IPR009057">
    <property type="entry name" value="Homeodomain-like_sf"/>
</dbReference>
<keyword evidence="8" id="KW-1185">Reference proteome</keyword>
<evidence type="ECO:0000256" key="1">
    <source>
        <dbReference type="ARBA" id="ARBA00023015"/>
    </source>
</evidence>
<keyword evidence="1" id="KW-0805">Transcription regulation</keyword>
<dbReference type="Gene3D" id="1.25.40.10">
    <property type="entry name" value="Tetratricopeptide repeat domain"/>
    <property type="match status" value="2"/>
</dbReference>
<dbReference type="SUPFAM" id="SSF46689">
    <property type="entry name" value="Homeodomain-like"/>
    <property type="match status" value="1"/>
</dbReference>
<evidence type="ECO:0000256" key="5">
    <source>
        <dbReference type="SAM" id="Phobius"/>
    </source>
</evidence>
<proteinExistence type="predicted"/>
<dbReference type="GO" id="GO:0003700">
    <property type="term" value="F:DNA-binding transcription factor activity"/>
    <property type="evidence" value="ECO:0007669"/>
    <property type="project" value="InterPro"/>
</dbReference>
<name>A0A0J7IXR4_9FLAO</name>
<dbReference type="AlphaFoldDB" id="A0A0J7IXR4"/>
<evidence type="ECO:0000256" key="4">
    <source>
        <dbReference type="PROSITE-ProRule" id="PRU00339"/>
    </source>
</evidence>
<evidence type="ECO:0000259" key="6">
    <source>
        <dbReference type="PROSITE" id="PS01124"/>
    </source>
</evidence>
<protein>
    <recommendedName>
        <fullName evidence="6">HTH araC/xylS-type domain-containing protein</fullName>
    </recommendedName>
</protein>
<gene>
    <name evidence="7" type="ORF">ACM44_10790</name>
</gene>
<sequence length="545" mass="62827">MGVFRFFEEVVFPQGVGMMCLFFVFWSNFFAAQKVVTEETINKQFDTALHYVTSDNPEKAIPILNEINNNCKKIGYKSGIARVGNALAIIYFNSSDYNKVINLSDDFLKAADEVQDYGRMSQIYRLKGCAYSELGLLKKGDQEYSLALHYAEKINPGNPKYYALSVIYGNLASHLIRSGTPWNSVYANINKSIAEAKKISETQEDYISKKYSLIAYSYIILANEYFKSGDQERAGEYYLKALKIHESKPVPLVEKVVLVSELGSFYNSRKEYDKAVEYAEYGLALEKKASFPQLRKGLFETLSKSYLELHETEKSRKYLEMFTALNDSISNIDRKTLSNTVSKQEQEYNDSISRRTYAYALLSLILIACGTAYFLYYKKKKQGQIQKIENLLKQLKEQKDEPARFADTGSNQDSLINKEEDIAIMPPEAEEKLLEKLHDFEKQRLYLERKVSLPYVASKIETNTKYLSYIIKKHKEKDFNKYINDLRIDYIIRKISEDPAYRQYKINVLAEETGFSSHSKFATVFKANVGISPSEFIRYVNKKGN</sequence>
<keyword evidence="5" id="KW-1133">Transmembrane helix</keyword>
<dbReference type="PROSITE" id="PS01124">
    <property type="entry name" value="HTH_ARAC_FAMILY_2"/>
    <property type="match status" value="1"/>
</dbReference>